<evidence type="ECO:0000313" key="2">
    <source>
        <dbReference type="EMBL" id="SHJ27540.1"/>
    </source>
</evidence>
<keyword evidence="3" id="KW-1185">Reference proteome</keyword>
<protein>
    <submittedName>
        <fullName evidence="2">Restriction system protein</fullName>
    </submittedName>
</protein>
<dbReference type="InterPro" id="IPR011856">
    <property type="entry name" value="tRNA_endonuc-like_dom_sf"/>
</dbReference>
<gene>
    <name evidence="2" type="ORF">SAMN02745691_01657</name>
</gene>
<dbReference type="InterPro" id="IPR007560">
    <property type="entry name" value="Restrct_endonuc_IV_Mrr"/>
</dbReference>
<dbReference type="PIRSF" id="PIRSF031853">
    <property type="entry name" value="UPC031853"/>
    <property type="match status" value="1"/>
</dbReference>
<name>A0A1M6HZD4_9FIRM</name>
<dbReference type="InterPro" id="IPR052906">
    <property type="entry name" value="Type_IV_Methyl-Rstrct_Enzyme"/>
</dbReference>
<dbReference type="EMBL" id="FQYT01000016">
    <property type="protein sequence ID" value="SHJ27540.1"/>
    <property type="molecule type" value="Genomic_DNA"/>
</dbReference>
<dbReference type="InterPro" id="IPR016984">
    <property type="entry name" value="UCP031853"/>
</dbReference>
<dbReference type="SUPFAM" id="SSF52980">
    <property type="entry name" value="Restriction endonuclease-like"/>
    <property type="match status" value="1"/>
</dbReference>
<dbReference type="Gene3D" id="3.40.1350.10">
    <property type="match status" value="1"/>
</dbReference>
<organism evidence="2 3">
    <name type="scientific">Parasporobacterium paucivorans DSM 15970</name>
    <dbReference type="NCBI Taxonomy" id="1122934"/>
    <lineage>
        <taxon>Bacteria</taxon>
        <taxon>Bacillati</taxon>
        <taxon>Bacillota</taxon>
        <taxon>Clostridia</taxon>
        <taxon>Lachnospirales</taxon>
        <taxon>Lachnospiraceae</taxon>
        <taxon>Parasporobacterium</taxon>
    </lineage>
</organism>
<dbReference type="Proteomes" id="UP000184342">
    <property type="component" value="Unassembled WGS sequence"/>
</dbReference>
<dbReference type="PANTHER" id="PTHR30015:SF7">
    <property type="entry name" value="TYPE IV METHYL-DIRECTED RESTRICTION ENZYME ECOKMRR"/>
    <property type="match status" value="1"/>
</dbReference>
<dbReference type="InterPro" id="IPR011335">
    <property type="entry name" value="Restrct_endonuc-II-like"/>
</dbReference>
<dbReference type="GO" id="GO:0015666">
    <property type="term" value="F:restriction endodeoxyribonuclease activity"/>
    <property type="evidence" value="ECO:0007669"/>
    <property type="project" value="TreeGrafter"/>
</dbReference>
<evidence type="ECO:0000313" key="3">
    <source>
        <dbReference type="Proteomes" id="UP000184342"/>
    </source>
</evidence>
<dbReference type="PANTHER" id="PTHR30015">
    <property type="entry name" value="MRR RESTRICTION SYSTEM PROTEIN"/>
    <property type="match status" value="1"/>
</dbReference>
<dbReference type="GO" id="GO:0009307">
    <property type="term" value="P:DNA restriction-modification system"/>
    <property type="evidence" value="ECO:0007669"/>
    <property type="project" value="InterPro"/>
</dbReference>
<dbReference type="GO" id="GO:0003677">
    <property type="term" value="F:DNA binding"/>
    <property type="evidence" value="ECO:0007669"/>
    <property type="project" value="InterPro"/>
</dbReference>
<dbReference type="Pfam" id="PF04471">
    <property type="entry name" value="Mrr_cat"/>
    <property type="match status" value="1"/>
</dbReference>
<reference evidence="2 3" key="1">
    <citation type="submission" date="2016-11" db="EMBL/GenBank/DDBJ databases">
        <authorList>
            <person name="Jaros S."/>
            <person name="Januszkiewicz K."/>
            <person name="Wedrychowicz H."/>
        </authorList>
    </citation>
    <scope>NUCLEOTIDE SEQUENCE [LARGE SCALE GENOMIC DNA]</scope>
    <source>
        <strain evidence="2 3">DSM 15970</strain>
    </source>
</reference>
<sequence>MDVCWGIHAGKTGDADSLFLDKKSPCIAIGWDAMGNLSNIENDREAFKKKLIEAYPDTKKGAINTVAGMPFRFKYEMQIGDYVVYPSVADRMVYIGKVTGDYEYKPEKSKSYCNMRSVEWIKSVPRTSVSQGALYEIGSALSLFQVKNYVDDILMFLDVNISANNGEAAIESDDNTIDDIFANVEETTSDFIFKKLFTELKGFAFEPFVAHILNIIGYNTRVTKKSGDGGIDIVAFKDELGIEPPIIKVQVKCVEGAIGAPAVQALYGNVEVGEYGLFITLGDFTKQAMDFAKIKTNLRLMDGQEFVNIILKNYEKLDSKYKAIIPLKNVYIPTQIENAY</sequence>
<dbReference type="AlphaFoldDB" id="A0A1M6HZD4"/>
<feature type="domain" description="Restriction endonuclease type IV Mrr" evidence="1">
    <location>
        <begin position="199"/>
        <end position="309"/>
    </location>
</feature>
<accession>A0A1M6HZD4</accession>
<dbReference type="STRING" id="1122934.SAMN02745691_01657"/>
<evidence type="ECO:0000259" key="1">
    <source>
        <dbReference type="Pfam" id="PF04471"/>
    </source>
</evidence>
<proteinExistence type="predicted"/>